<dbReference type="InterPro" id="IPR027417">
    <property type="entry name" value="P-loop_NTPase"/>
</dbReference>
<evidence type="ECO:0000313" key="1">
    <source>
        <dbReference type="EMBL" id="QOY54871.1"/>
    </source>
</evidence>
<reference evidence="1 2" key="1">
    <citation type="submission" date="2020-05" db="EMBL/GenBank/DDBJ databases">
        <title>Sulfurimonas marisnigri, sp. nov., and Sulfurimonas baltica, sp. nov., manganese oxide reducing chemolithoautotrophs of the class Epsilonproteobacteria isolated from the pelagic redoxclines of the Black and Baltic Seas and emended description of the genus Sulfurimonas.</title>
        <authorList>
            <person name="Henkel J.V."/>
            <person name="Laudan C."/>
            <person name="Werner J."/>
            <person name="Neu T."/>
            <person name="Plewe S."/>
            <person name="Sproer C."/>
            <person name="Bunk B."/>
            <person name="Schulz-Vogt H.N."/>
        </authorList>
    </citation>
    <scope>NUCLEOTIDE SEQUENCE [LARGE SCALE GENOMIC DNA]</scope>
    <source>
        <strain evidence="1 2">SoZ1</strain>
    </source>
</reference>
<accession>A0A7S7M0L6</accession>
<proteinExistence type="predicted"/>
<name>A0A7S7M0L6_9BACT</name>
<dbReference type="AlphaFoldDB" id="A0A7S7M0L6"/>
<protein>
    <submittedName>
        <fullName evidence="1">ATP-binding protein</fullName>
    </submittedName>
</protein>
<dbReference type="RefSeq" id="WP_194366915.1">
    <property type="nucleotide sequence ID" value="NZ_CP054493.1"/>
</dbReference>
<keyword evidence="2" id="KW-1185">Reference proteome</keyword>
<gene>
    <name evidence="1" type="ORF">HUE87_01085</name>
</gene>
<keyword evidence="1" id="KW-0067">ATP-binding</keyword>
<dbReference type="EMBL" id="CP054493">
    <property type="protein sequence ID" value="QOY54871.1"/>
    <property type="molecule type" value="Genomic_DNA"/>
</dbReference>
<sequence length="354" mass="41403">MEIFLEELYKTEISLDKFHYRKVFLDDLSYQINGISQSGKTKLVKNYLLSLKKSSYLYIDCSDIRIDIDELNKNLSIFCNKNKISTLVLDNYTQNIKIVNVPQLITCSEINYTIDYLKTLQLYPLDYEEFLAYEHKYDSTALNHFFQLGAFPSMHKVNSDERNLYIQKTLKYALDDMELDILVFCAKMIAQKISPFSIYERLKQTRKISKDKLYKSIETLSSKKYIHQLEKTNHAKATKKIYLCDISLKSALTIDKNFARLFENMIYLELLKSDIECFYDDGIDFYLPQSDEVILGMPFADERTLFKKMEAIEAFIFTHQVKSVTAVTMSREGSVSHPLSHVEMIPFDIWAIGD</sequence>
<dbReference type="SUPFAM" id="SSF52540">
    <property type="entry name" value="P-loop containing nucleoside triphosphate hydrolases"/>
    <property type="match status" value="1"/>
</dbReference>
<dbReference type="KEGG" id="smas:HUE87_01085"/>
<dbReference type="GO" id="GO:0005524">
    <property type="term" value="F:ATP binding"/>
    <property type="evidence" value="ECO:0007669"/>
    <property type="project" value="UniProtKB-KW"/>
</dbReference>
<dbReference type="Proteomes" id="UP000593836">
    <property type="component" value="Chromosome"/>
</dbReference>
<keyword evidence="1" id="KW-0547">Nucleotide-binding</keyword>
<evidence type="ECO:0000313" key="2">
    <source>
        <dbReference type="Proteomes" id="UP000593836"/>
    </source>
</evidence>
<organism evidence="1 2">
    <name type="scientific">Candidatus Sulfurimonas marisnigri</name>
    <dbReference type="NCBI Taxonomy" id="2740405"/>
    <lineage>
        <taxon>Bacteria</taxon>
        <taxon>Pseudomonadati</taxon>
        <taxon>Campylobacterota</taxon>
        <taxon>Epsilonproteobacteria</taxon>
        <taxon>Campylobacterales</taxon>
        <taxon>Sulfurimonadaceae</taxon>
        <taxon>Sulfurimonas</taxon>
    </lineage>
</organism>